<dbReference type="GO" id="GO:0005737">
    <property type="term" value="C:cytoplasm"/>
    <property type="evidence" value="ECO:0007669"/>
    <property type="project" value="TreeGrafter"/>
</dbReference>
<evidence type="ECO:0000256" key="1">
    <source>
        <dbReference type="ARBA" id="ARBA00010048"/>
    </source>
</evidence>
<dbReference type="PANTHER" id="PTHR12674">
    <property type="entry name" value="PREFOLDIN SUBUNIT 5"/>
    <property type="match status" value="1"/>
</dbReference>
<evidence type="ECO:0008006" key="6">
    <source>
        <dbReference type="Google" id="ProtNLM"/>
    </source>
</evidence>
<dbReference type="Pfam" id="PF02996">
    <property type="entry name" value="Prefoldin"/>
    <property type="match status" value="1"/>
</dbReference>
<protein>
    <recommendedName>
        <fullName evidence="6">Prefoldin subunit alpha</fullName>
    </recommendedName>
</protein>
<dbReference type="OrthoDB" id="10267474at2759"/>
<keyword evidence="2" id="KW-0143">Chaperone</keyword>
<comment type="similarity">
    <text evidence="1">Belongs to the prefoldin subunit alpha family.</text>
</comment>
<name>A0A8H3YCX1_9TREE</name>
<dbReference type="HAMAP" id="MF_00308">
    <property type="entry name" value="PfdA"/>
    <property type="match status" value="1"/>
</dbReference>
<dbReference type="GO" id="GO:1990115">
    <property type="term" value="P:RNA polymerase III assembly"/>
    <property type="evidence" value="ECO:0007669"/>
    <property type="project" value="TreeGrafter"/>
</dbReference>
<dbReference type="InterPro" id="IPR004127">
    <property type="entry name" value="Prefoldin_subunit_alpha"/>
</dbReference>
<evidence type="ECO:0000256" key="2">
    <source>
        <dbReference type="ARBA" id="ARBA00023186"/>
    </source>
</evidence>
<feature type="coiled-coil region" evidence="3">
    <location>
        <begin position="6"/>
        <end position="40"/>
    </location>
</feature>
<dbReference type="InterPro" id="IPR011599">
    <property type="entry name" value="PFD_alpha_archaea"/>
</dbReference>
<sequence>MAEQQVQLTDLNLQQLQEVKRQLDEEVEHLTNSFGQLKQAQAKYRSCVADIEELKPTTSGNPLLVPLTSSLYVPGKISDPEQVVIDIGTGYYVKKSRKDAIEYYADKVAYVQKNLEKLQETIERKQDNLQSCVGVMQMKMQAERQAEQSQAAQ</sequence>
<evidence type="ECO:0000313" key="5">
    <source>
        <dbReference type="Proteomes" id="UP000620104"/>
    </source>
</evidence>
<comment type="caution">
    <text evidence="4">The sequence shown here is derived from an EMBL/GenBank/DDBJ whole genome shotgun (WGS) entry which is preliminary data.</text>
</comment>
<dbReference type="GO" id="GO:1990113">
    <property type="term" value="P:RNA polymerase I assembly"/>
    <property type="evidence" value="ECO:0007669"/>
    <property type="project" value="TreeGrafter"/>
</dbReference>
<dbReference type="Gene3D" id="1.10.287.370">
    <property type="match status" value="1"/>
</dbReference>
<gene>
    <name evidence="4" type="ORF">NliqN6_0099</name>
</gene>
<dbReference type="Proteomes" id="UP000620104">
    <property type="component" value="Unassembled WGS sequence"/>
</dbReference>
<reference evidence="4" key="1">
    <citation type="submission" date="2020-07" db="EMBL/GenBank/DDBJ databases">
        <title>Draft Genome Sequence of a Deep-Sea Yeast, Naganishia (Cryptococcus) liquefaciens strain N6.</title>
        <authorList>
            <person name="Han Y.W."/>
            <person name="Kajitani R."/>
            <person name="Morimoto H."/>
            <person name="Parhat M."/>
            <person name="Tsubouchi H."/>
            <person name="Bakenova O."/>
            <person name="Ogata M."/>
            <person name="Argunhan B."/>
            <person name="Aoki R."/>
            <person name="Kajiwara S."/>
            <person name="Itoh T."/>
            <person name="Iwasaki H."/>
        </authorList>
    </citation>
    <scope>NUCLEOTIDE SEQUENCE</scope>
    <source>
        <strain evidence="4">N6</strain>
    </source>
</reference>
<dbReference type="AlphaFoldDB" id="A0A8H3YCX1"/>
<dbReference type="EMBL" id="BLZA01000002">
    <property type="protein sequence ID" value="GHJ83697.1"/>
    <property type="molecule type" value="Genomic_DNA"/>
</dbReference>
<evidence type="ECO:0000313" key="4">
    <source>
        <dbReference type="EMBL" id="GHJ83697.1"/>
    </source>
</evidence>
<dbReference type="GO" id="GO:1990114">
    <property type="term" value="P:RNA polymerase II core complex assembly"/>
    <property type="evidence" value="ECO:0007669"/>
    <property type="project" value="TreeGrafter"/>
</dbReference>
<feature type="coiled-coil region" evidence="3">
    <location>
        <begin position="108"/>
        <end position="135"/>
    </location>
</feature>
<dbReference type="GO" id="GO:0016272">
    <property type="term" value="C:prefoldin complex"/>
    <property type="evidence" value="ECO:0007669"/>
    <property type="project" value="InterPro"/>
</dbReference>
<evidence type="ECO:0000256" key="3">
    <source>
        <dbReference type="SAM" id="Coils"/>
    </source>
</evidence>
<keyword evidence="3" id="KW-0175">Coiled coil</keyword>
<keyword evidence="5" id="KW-1185">Reference proteome</keyword>
<dbReference type="GO" id="GO:0006457">
    <property type="term" value="P:protein folding"/>
    <property type="evidence" value="ECO:0007669"/>
    <property type="project" value="InterPro"/>
</dbReference>
<dbReference type="GO" id="GO:0051082">
    <property type="term" value="F:unfolded protein binding"/>
    <property type="evidence" value="ECO:0007669"/>
    <property type="project" value="InterPro"/>
</dbReference>
<proteinExistence type="inferred from homology"/>
<accession>A0A8H3YCX1</accession>
<dbReference type="PANTHER" id="PTHR12674:SF2">
    <property type="entry name" value="PREFOLDIN SUBUNIT 5"/>
    <property type="match status" value="1"/>
</dbReference>
<dbReference type="SUPFAM" id="SSF46579">
    <property type="entry name" value="Prefoldin"/>
    <property type="match status" value="1"/>
</dbReference>
<dbReference type="InterPro" id="IPR009053">
    <property type="entry name" value="Prefoldin"/>
</dbReference>
<dbReference type="CDD" id="cd23157">
    <property type="entry name" value="Prefoldin_5"/>
    <property type="match status" value="1"/>
</dbReference>
<organism evidence="4 5">
    <name type="scientific">Naganishia liquefaciens</name>
    <dbReference type="NCBI Taxonomy" id="104408"/>
    <lineage>
        <taxon>Eukaryota</taxon>
        <taxon>Fungi</taxon>
        <taxon>Dikarya</taxon>
        <taxon>Basidiomycota</taxon>
        <taxon>Agaricomycotina</taxon>
        <taxon>Tremellomycetes</taxon>
        <taxon>Filobasidiales</taxon>
        <taxon>Filobasidiaceae</taxon>
        <taxon>Naganishia</taxon>
    </lineage>
</organism>
<dbReference type="NCBIfam" id="TIGR00293">
    <property type="entry name" value="prefoldin subunit alpha"/>
    <property type="match status" value="1"/>
</dbReference>
<dbReference type="FunFam" id="1.10.287.370:FF:000004">
    <property type="entry name" value="Probable prefoldin subunit 5"/>
    <property type="match status" value="1"/>
</dbReference>